<feature type="compositionally biased region" description="Pro residues" evidence="5">
    <location>
        <begin position="389"/>
        <end position="404"/>
    </location>
</feature>
<dbReference type="EMBL" id="KQ087188">
    <property type="protein sequence ID" value="KLT44271.1"/>
    <property type="molecule type" value="Genomic_DNA"/>
</dbReference>
<dbReference type="PROSITE" id="PS52012">
    <property type="entry name" value="CFEM"/>
    <property type="match status" value="1"/>
</dbReference>
<evidence type="ECO:0000313" key="9">
    <source>
        <dbReference type="Proteomes" id="UP000053611"/>
    </source>
</evidence>
<dbReference type="GeneID" id="28985833"/>
<feature type="region of interest" description="Disordered" evidence="5">
    <location>
        <begin position="292"/>
        <end position="417"/>
    </location>
</feature>
<accession>A0A0J0XT57</accession>
<feature type="transmembrane region" description="Helical" evidence="6">
    <location>
        <begin position="211"/>
        <end position="232"/>
    </location>
</feature>
<evidence type="ECO:0000256" key="6">
    <source>
        <dbReference type="SAM" id="Phobius"/>
    </source>
</evidence>
<keyword evidence="9" id="KW-1185">Reference proteome</keyword>
<name>A0A0J0XT57_9TREE</name>
<keyword evidence="3" id="KW-0732">Signal</keyword>
<proteinExistence type="predicted"/>
<feature type="domain" description="CFEM" evidence="7">
    <location>
        <begin position="93"/>
        <end position="204"/>
    </location>
</feature>
<feature type="compositionally biased region" description="Polar residues" evidence="5">
    <location>
        <begin position="357"/>
        <end position="383"/>
    </location>
</feature>
<keyword evidence="6" id="KW-0812">Transmembrane</keyword>
<dbReference type="Proteomes" id="UP000053611">
    <property type="component" value="Unassembled WGS sequence"/>
</dbReference>
<evidence type="ECO:0000313" key="8">
    <source>
        <dbReference type="EMBL" id="KLT44271.1"/>
    </source>
</evidence>
<evidence type="ECO:0000256" key="4">
    <source>
        <dbReference type="ARBA" id="ARBA00023157"/>
    </source>
</evidence>
<dbReference type="GO" id="GO:0005576">
    <property type="term" value="C:extracellular region"/>
    <property type="evidence" value="ECO:0007669"/>
    <property type="project" value="UniProtKB-SubCell"/>
</dbReference>
<dbReference type="RefSeq" id="XP_018280762.1">
    <property type="nucleotide sequence ID" value="XM_018425230.1"/>
</dbReference>
<evidence type="ECO:0000256" key="3">
    <source>
        <dbReference type="ARBA" id="ARBA00022729"/>
    </source>
</evidence>
<evidence type="ECO:0000256" key="5">
    <source>
        <dbReference type="SAM" id="MobiDB-lite"/>
    </source>
</evidence>
<evidence type="ECO:0000259" key="7">
    <source>
        <dbReference type="PROSITE" id="PS52012"/>
    </source>
</evidence>
<dbReference type="Pfam" id="PF05730">
    <property type="entry name" value="CFEM"/>
    <property type="match status" value="1"/>
</dbReference>
<comment type="subcellular location">
    <subcellularLocation>
        <location evidence="1">Secreted</location>
    </subcellularLocation>
</comment>
<sequence>MSAAIPDPHVATSGASDRGSGAFGAGAAEDGQCISPLAFSTSTSMAPFQDPDVVYIPLPQYDAAADAYVLPSYTTSPDGDGPEPPDGNGDGDTHASPALHHANLKRQYASVPAGMVGIPGCVTRCMVSANAGFCASNQDYLCLCSNHAYQGAVTQCWAMRCNATSFDLALSYASAACTAIGAKIDPGSNGASTNLTMRPVVFSRAAFNIQAVMSSLCSFVLLCAIGLGILSCRSQARRQAMMSSTAWSHATNPPTAKSRVSRVPRSYFPGREHGQVSTIDIGSSVDFEEMFGQPMQPRRQPRFTNRLPHERPFTNRLPPEEWEMEASGRGSGTQDEKRSEHSTSSKVTELTGGGQGSSVVHLNPATPSTVYMVTSNSSASLQRDATLDTPPPIQRPQSAPPSPRSPHTYSPQAAHAQ</sequence>
<keyword evidence="4" id="KW-1015">Disulfide bond</keyword>
<dbReference type="STRING" id="879819.A0A0J0XT57"/>
<keyword evidence="6" id="KW-0472">Membrane</keyword>
<dbReference type="OrthoDB" id="3065412at2759"/>
<evidence type="ECO:0000256" key="2">
    <source>
        <dbReference type="ARBA" id="ARBA00022525"/>
    </source>
</evidence>
<gene>
    <name evidence="8" type="ORF">CC85DRAFT_300695</name>
</gene>
<feature type="region of interest" description="Disordered" evidence="5">
    <location>
        <begin position="72"/>
        <end position="97"/>
    </location>
</feature>
<organism evidence="8 9">
    <name type="scientific">Cutaneotrichosporon oleaginosum</name>
    <dbReference type="NCBI Taxonomy" id="879819"/>
    <lineage>
        <taxon>Eukaryota</taxon>
        <taxon>Fungi</taxon>
        <taxon>Dikarya</taxon>
        <taxon>Basidiomycota</taxon>
        <taxon>Agaricomycotina</taxon>
        <taxon>Tremellomycetes</taxon>
        <taxon>Trichosporonales</taxon>
        <taxon>Trichosporonaceae</taxon>
        <taxon>Cutaneotrichosporon</taxon>
    </lineage>
</organism>
<feature type="compositionally biased region" description="Polar residues" evidence="5">
    <location>
        <begin position="244"/>
        <end position="255"/>
    </location>
</feature>
<keyword evidence="6" id="KW-1133">Transmembrane helix</keyword>
<feature type="region of interest" description="Disordered" evidence="5">
    <location>
        <begin position="244"/>
        <end position="275"/>
    </location>
</feature>
<feature type="compositionally biased region" description="Basic and acidic residues" evidence="5">
    <location>
        <begin position="334"/>
        <end position="343"/>
    </location>
</feature>
<evidence type="ECO:0000256" key="1">
    <source>
        <dbReference type="ARBA" id="ARBA00004613"/>
    </source>
</evidence>
<dbReference type="AlphaFoldDB" id="A0A0J0XT57"/>
<reference evidence="8 9" key="1">
    <citation type="submission" date="2015-03" db="EMBL/GenBank/DDBJ databases">
        <title>Genomics and transcriptomics of the oil-accumulating basidiomycete yeast T. oleaginosus allow insights into substrate utilization and the diverse evolutionary trajectories of mating systems in fungi.</title>
        <authorList>
            <consortium name="DOE Joint Genome Institute"/>
            <person name="Kourist R."/>
            <person name="Kracht O."/>
            <person name="Bracharz F."/>
            <person name="Lipzen A."/>
            <person name="Nolan M."/>
            <person name="Ohm R."/>
            <person name="Grigoriev I."/>
            <person name="Sun S."/>
            <person name="Heitman J."/>
            <person name="Bruck T."/>
            <person name="Nowrousian M."/>
        </authorList>
    </citation>
    <scope>NUCLEOTIDE SEQUENCE [LARGE SCALE GENOMIC DNA]</scope>
    <source>
        <strain evidence="8 9">IBC0246</strain>
    </source>
</reference>
<keyword evidence="2" id="KW-0964">Secreted</keyword>
<feature type="region of interest" description="Disordered" evidence="5">
    <location>
        <begin position="1"/>
        <end position="23"/>
    </location>
</feature>
<protein>
    <recommendedName>
        <fullName evidence="7">CFEM domain-containing protein</fullName>
    </recommendedName>
</protein>
<dbReference type="InterPro" id="IPR008427">
    <property type="entry name" value="Extracellular_membr_CFEM_dom"/>
</dbReference>